<sequence length="334" mass="36439">MANRLHFGPEDLLRCRFAVSPLWETQEAVRMLSRPERYGYHKAWLRRIREAAAGLDLRPLWLLMPQRGYAPDFFCLAPAGPEPSFEEEIARVRATPADAAHTDIRLALADTPGALDSATGRAMLADPEQAVRDLADLLEKTWRLLVEPEWPRLRALLAADVAYHSRRLAQVGFERVVGELSPRLSWTDSTLTIAGPAAHHERVLGGQGLVLMPSVFAWPNVVSGYEPPWQPAVIYPARGIGSLWTATPDVAPDALARLLGRTRADVLCALDEPAGTSALARRLGLALSSVSGHLQVLRSAGLLTSRRYGHEVLYERTALGIALATGGSSGTGRD</sequence>
<protein>
    <submittedName>
        <fullName evidence="5">ArsR family transcriptional regulator</fullName>
    </submittedName>
</protein>
<evidence type="ECO:0000256" key="3">
    <source>
        <dbReference type="ARBA" id="ARBA00023163"/>
    </source>
</evidence>
<evidence type="ECO:0000313" key="6">
    <source>
        <dbReference type="Proteomes" id="UP000263094"/>
    </source>
</evidence>
<dbReference type="EMBL" id="QUAK01000122">
    <property type="protein sequence ID" value="RFU84287.1"/>
    <property type="molecule type" value="Genomic_DNA"/>
</dbReference>
<evidence type="ECO:0000256" key="1">
    <source>
        <dbReference type="ARBA" id="ARBA00023015"/>
    </source>
</evidence>
<dbReference type="RefSeq" id="WP_128558072.1">
    <property type="nucleotide sequence ID" value="NZ_QUAK01000122.1"/>
</dbReference>
<evidence type="ECO:0000313" key="5">
    <source>
        <dbReference type="EMBL" id="RFU84287.1"/>
    </source>
</evidence>
<keyword evidence="1" id="KW-0805">Transcription regulation</keyword>
<dbReference type="InterPro" id="IPR011991">
    <property type="entry name" value="ArsR-like_HTH"/>
</dbReference>
<organism evidence="5 6">
    <name type="scientific">Streptomyces triticagri</name>
    <dbReference type="NCBI Taxonomy" id="2293568"/>
    <lineage>
        <taxon>Bacteria</taxon>
        <taxon>Bacillati</taxon>
        <taxon>Actinomycetota</taxon>
        <taxon>Actinomycetes</taxon>
        <taxon>Kitasatosporales</taxon>
        <taxon>Streptomycetaceae</taxon>
        <taxon>Streptomyces</taxon>
    </lineage>
</organism>
<dbReference type="GO" id="GO:0003700">
    <property type="term" value="F:DNA-binding transcription factor activity"/>
    <property type="evidence" value="ECO:0007669"/>
    <property type="project" value="InterPro"/>
</dbReference>
<dbReference type="SMART" id="SM00418">
    <property type="entry name" value="HTH_ARSR"/>
    <property type="match status" value="1"/>
</dbReference>
<keyword evidence="3" id="KW-0804">Transcription</keyword>
<dbReference type="PANTHER" id="PTHR43132">
    <property type="entry name" value="ARSENICAL RESISTANCE OPERON REPRESSOR ARSR-RELATED"/>
    <property type="match status" value="1"/>
</dbReference>
<dbReference type="SUPFAM" id="SSF46785">
    <property type="entry name" value="Winged helix' DNA-binding domain"/>
    <property type="match status" value="1"/>
</dbReference>
<dbReference type="InterPro" id="IPR001845">
    <property type="entry name" value="HTH_ArsR_DNA-bd_dom"/>
</dbReference>
<proteinExistence type="predicted"/>
<dbReference type="GO" id="GO:0003677">
    <property type="term" value="F:DNA binding"/>
    <property type="evidence" value="ECO:0007669"/>
    <property type="project" value="UniProtKB-KW"/>
</dbReference>
<name>A0A372M1Y3_9ACTN</name>
<feature type="domain" description="HTH arsR-type" evidence="4">
    <location>
        <begin position="254"/>
        <end position="325"/>
    </location>
</feature>
<dbReference type="Gene3D" id="1.10.10.10">
    <property type="entry name" value="Winged helix-like DNA-binding domain superfamily/Winged helix DNA-binding domain"/>
    <property type="match status" value="1"/>
</dbReference>
<dbReference type="CDD" id="cd00090">
    <property type="entry name" value="HTH_ARSR"/>
    <property type="match status" value="1"/>
</dbReference>
<dbReference type="PANTHER" id="PTHR43132:SF8">
    <property type="entry name" value="HTH-TYPE TRANSCRIPTIONAL REGULATOR KMTR"/>
    <property type="match status" value="1"/>
</dbReference>
<dbReference type="Pfam" id="PF19361">
    <property type="entry name" value="DUF5937"/>
    <property type="match status" value="1"/>
</dbReference>
<comment type="caution">
    <text evidence="5">The sequence shown here is derived from an EMBL/GenBank/DDBJ whole genome shotgun (WGS) entry which is preliminary data.</text>
</comment>
<dbReference type="OrthoDB" id="3460651at2"/>
<dbReference type="InterPro" id="IPR036388">
    <property type="entry name" value="WH-like_DNA-bd_sf"/>
</dbReference>
<reference evidence="5 6" key="1">
    <citation type="submission" date="2018-08" db="EMBL/GenBank/DDBJ databases">
        <title>Isolation, diversity and antifungal activity of Actinobacteria from wheat.</title>
        <authorList>
            <person name="Han C."/>
        </authorList>
    </citation>
    <scope>NUCLEOTIDE SEQUENCE [LARGE SCALE GENOMIC DNA]</scope>
    <source>
        <strain evidence="5 6">NEAU-YY421</strain>
    </source>
</reference>
<dbReference type="Pfam" id="PF12840">
    <property type="entry name" value="HTH_20"/>
    <property type="match status" value="1"/>
</dbReference>
<keyword evidence="6" id="KW-1185">Reference proteome</keyword>
<dbReference type="InterPro" id="IPR036390">
    <property type="entry name" value="WH_DNA-bd_sf"/>
</dbReference>
<evidence type="ECO:0000256" key="2">
    <source>
        <dbReference type="ARBA" id="ARBA00023125"/>
    </source>
</evidence>
<dbReference type="InterPro" id="IPR045981">
    <property type="entry name" value="DUF5937"/>
</dbReference>
<gene>
    <name evidence="5" type="ORF">DY218_23275</name>
</gene>
<keyword evidence="2" id="KW-0238">DNA-binding</keyword>
<evidence type="ECO:0000259" key="4">
    <source>
        <dbReference type="SMART" id="SM00418"/>
    </source>
</evidence>
<accession>A0A372M1Y3</accession>
<dbReference type="AlphaFoldDB" id="A0A372M1Y3"/>
<dbReference type="InterPro" id="IPR051011">
    <property type="entry name" value="Metal_resp_trans_reg"/>
</dbReference>
<dbReference type="Proteomes" id="UP000263094">
    <property type="component" value="Unassembled WGS sequence"/>
</dbReference>